<dbReference type="EMBL" id="JBHMFA010000003">
    <property type="protein sequence ID" value="MFB9104141.1"/>
    <property type="molecule type" value="Genomic_DNA"/>
</dbReference>
<organism evidence="2 3">
    <name type="scientific">Algibacter miyuki</name>
    <dbReference type="NCBI Taxonomy" id="1306933"/>
    <lineage>
        <taxon>Bacteria</taxon>
        <taxon>Pseudomonadati</taxon>
        <taxon>Bacteroidota</taxon>
        <taxon>Flavobacteriia</taxon>
        <taxon>Flavobacteriales</taxon>
        <taxon>Flavobacteriaceae</taxon>
        <taxon>Algibacter</taxon>
    </lineage>
</organism>
<feature type="chain" id="PRO_5046830021" description="Auto-transporter adhesin head GIN domain-containing protein" evidence="1">
    <location>
        <begin position="19"/>
        <end position="264"/>
    </location>
</feature>
<accession>A0ABV5GY44</accession>
<evidence type="ECO:0000313" key="2">
    <source>
        <dbReference type="EMBL" id="MFB9104141.1"/>
    </source>
</evidence>
<evidence type="ECO:0000313" key="3">
    <source>
        <dbReference type="Proteomes" id="UP001589590"/>
    </source>
</evidence>
<comment type="caution">
    <text evidence="2">The sequence shown here is derived from an EMBL/GenBank/DDBJ whole genome shotgun (WGS) entry which is preliminary data.</text>
</comment>
<protein>
    <recommendedName>
        <fullName evidence="4">Auto-transporter adhesin head GIN domain-containing protein</fullName>
    </recommendedName>
</protein>
<dbReference type="RefSeq" id="WP_290268609.1">
    <property type="nucleotide sequence ID" value="NZ_JAUFQP010000007.1"/>
</dbReference>
<evidence type="ECO:0008006" key="4">
    <source>
        <dbReference type="Google" id="ProtNLM"/>
    </source>
</evidence>
<gene>
    <name evidence="2" type="ORF">ACFFU1_04455</name>
</gene>
<dbReference type="Proteomes" id="UP001589590">
    <property type="component" value="Unassembled WGS sequence"/>
</dbReference>
<keyword evidence="1" id="KW-0732">Signal</keyword>
<keyword evidence="3" id="KW-1185">Reference proteome</keyword>
<evidence type="ECO:0000256" key="1">
    <source>
        <dbReference type="SAM" id="SignalP"/>
    </source>
</evidence>
<dbReference type="InterPro" id="IPR008983">
    <property type="entry name" value="Tumour_necrosis_fac-like_dom"/>
</dbReference>
<proteinExistence type="predicted"/>
<sequence>MKHYICIIFLLFSLRFFAQGTVGGNELTPSVTMDISTKDVDNPGFSEGVIIPRVTNLNVTDPKEVGLWVFYETSNIDRGFYWWDGVTWQPFISITQISADLTIAHAYCKNIFKEGDMSGNTATNLRTIEFDGLETNDVANFEINTDGELVVKKAGKYHVYGVVNVRNVSNVVNANKRDGIEAKLYVNGANASLINGNLNIEGANSFPTGNNTVVVFLSGALTLNTNDRLLYKVDRYYRDSEPFIVIRPDPSALSNLTLKYLGPQ</sequence>
<reference evidence="2 3" key="1">
    <citation type="submission" date="2024-09" db="EMBL/GenBank/DDBJ databases">
        <authorList>
            <person name="Sun Q."/>
            <person name="Mori K."/>
        </authorList>
    </citation>
    <scope>NUCLEOTIDE SEQUENCE [LARGE SCALE GENOMIC DNA]</scope>
    <source>
        <strain evidence="2 3">CECT 8300</strain>
    </source>
</reference>
<feature type="signal peptide" evidence="1">
    <location>
        <begin position="1"/>
        <end position="18"/>
    </location>
</feature>
<dbReference type="SUPFAM" id="SSF49842">
    <property type="entry name" value="TNF-like"/>
    <property type="match status" value="1"/>
</dbReference>
<name>A0ABV5GY44_9FLAO</name>
<dbReference type="Gene3D" id="2.60.120.40">
    <property type="match status" value="1"/>
</dbReference>